<keyword evidence="2" id="KW-1185">Reference proteome</keyword>
<accession>A0A2Z7BWS1</accession>
<dbReference type="AlphaFoldDB" id="A0A2Z7BWS1"/>
<name>A0A2Z7BWS1_9LAMI</name>
<sequence>MAASGLDSKLIGNASRIGILYRLDKRSWYIWMSSVMLQYRSYSQICFTLAVLFQKPNPFHASGTIPEAKSVSHPESALEEEREVSVSSCCEICAPPASLNFWISVPRILVELCRGTSRAVDLI</sequence>
<evidence type="ECO:0000313" key="2">
    <source>
        <dbReference type="Proteomes" id="UP000250235"/>
    </source>
</evidence>
<evidence type="ECO:0000313" key="1">
    <source>
        <dbReference type="EMBL" id="KZV38736.1"/>
    </source>
</evidence>
<dbReference type="EMBL" id="KV001743">
    <property type="protein sequence ID" value="KZV38736.1"/>
    <property type="molecule type" value="Genomic_DNA"/>
</dbReference>
<proteinExistence type="predicted"/>
<dbReference type="Proteomes" id="UP000250235">
    <property type="component" value="Unassembled WGS sequence"/>
</dbReference>
<gene>
    <name evidence="1" type="ORF">F511_22266</name>
</gene>
<reference evidence="1 2" key="1">
    <citation type="journal article" date="2015" name="Proc. Natl. Acad. Sci. U.S.A.">
        <title>The resurrection genome of Boea hygrometrica: A blueprint for survival of dehydration.</title>
        <authorList>
            <person name="Xiao L."/>
            <person name="Yang G."/>
            <person name="Zhang L."/>
            <person name="Yang X."/>
            <person name="Zhao S."/>
            <person name="Ji Z."/>
            <person name="Zhou Q."/>
            <person name="Hu M."/>
            <person name="Wang Y."/>
            <person name="Chen M."/>
            <person name="Xu Y."/>
            <person name="Jin H."/>
            <person name="Xiao X."/>
            <person name="Hu G."/>
            <person name="Bao F."/>
            <person name="Hu Y."/>
            <person name="Wan P."/>
            <person name="Li L."/>
            <person name="Deng X."/>
            <person name="Kuang T."/>
            <person name="Xiang C."/>
            <person name="Zhu J.K."/>
            <person name="Oliver M.J."/>
            <person name="He Y."/>
        </authorList>
    </citation>
    <scope>NUCLEOTIDE SEQUENCE [LARGE SCALE GENOMIC DNA]</scope>
    <source>
        <strain evidence="2">cv. XS01</strain>
    </source>
</reference>
<protein>
    <submittedName>
        <fullName evidence="1">Uncharacterized protein</fullName>
    </submittedName>
</protein>
<organism evidence="1 2">
    <name type="scientific">Dorcoceras hygrometricum</name>
    <dbReference type="NCBI Taxonomy" id="472368"/>
    <lineage>
        <taxon>Eukaryota</taxon>
        <taxon>Viridiplantae</taxon>
        <taxon>Streptophyta</taxon>
        <taxon>Embryophyta</taxon>
        <taxon>Tracheophyta</taxon>
        <taxon>Spermatophyta</taxon>
        <taxon>Magnoliopsida</taxon>
        <taxon>eudicotyledons</taxon>
        <taxon>Gunneridae</taxon>
        <taxon>Pentapetalae</taxon>
        <taxon>asterids</taxon>
        <taxon>lamiids</taxon>
        <taxon>Lamiales</taxon>
        <taxon>Gesneriaceae</taxon>
        <taxon>Didymocarpoideae</taxon>
        <taxon>Trichosporeae</taxon>
        <taxon>Loxocarpinae</taxon>
        <taxon>Dorcoceras</taxon>
    </lineage>
</organism>